<dbReference type="NCBIfam" id="TIGR02284">
    <property type="entry name" value="PA2169 family four-helix-bundle protein"/>
    <property type="match status" value="1"/>
</dbReference>
<proteinExistence type="predicted"/>
<dbReference type="OrthoDB" id="282393at2"/>
<reference evidence="3" key="1">
    <citation type="submission" date="2017-02" db="EMBL/GenBank/DDBJ databases">
        <authorList>
            <person name="Varghese N."/>
            <person name="Submissions S."/>
        </authorList>
    </citation>
    <scope>NUCLEOTIDE SEQUENCE [LARGE SCALE GENOMIC DNA]</scope>
    <source>
        <strain evidence="3">ATCC 700200</strain>
    </source>
</reference>
<evidence type="ECO:0000313" key="3">
    <source>
        <dbReference type="Proteomes" id="UP000190774"/>
    </source>
</evidence>
<dbReference type="AlphaFoldDB" id="A0A1T4WH00"/>
<dbReference type="PIRSF" id="PIRSF029477">
    <property type="entry name" value="UCP029477"/>
    <property type="match status" value="1"/>
</dbReference>
<feature type="domain" description="DUF2383" evidence="1">
    <location>
        <begin position="3"/>
        <end position="113"/>
    </location>
</feature>
<evidence type="ECO:0000313" key="2">
    <source>
        <dbReference type="EMBL" id="SKA76616.1"/>
    </source>
</evidence>
<dbReference type="Proteomes" id="UP000190774">
    <property type="component" value="Unassembled WGS sequence"/>
</dbReference>
<dbReference type="Pfam" id="PF09537">
    <property type="entry name" value="DUF2383"/>
    <property type="match status" value="1"/>
</dbReference>
<accession>A0A1T4WH00</accession>
<dbReference type="Gene3D" id="1.20.1260.10">
    <property type="match status" value="1"/>
</dbReference>
<sequence>MNTISTLNNLIETLKDGQNGFADAAQDVPDADLKSLFLGYSQQRAQFAGELQGLVKSLGEDEPTDSGSLGGAIHRGWIDLKAALSTRDNHAILSECERGEDVAVAAYKKALEQKELPVNVIDIVQTQYATVKATHDHIRNLRDSLVAA</sequence>
<dbReference type="EMBL" id="FUYE01000001">
    <property type="protein sequence ID" value="SKA76616.1"/>
    <property type="molecule type" value="Genomic_DNA"/>
</dbReference>
<evidence type="ECO:0000259" key="1">
    <source>
        <dbReference type="Pfam" id="PF09537"/>
    </source>
</evidence>
<organism evidence="2 3">
    <name type="scientific">Prosthecobacter debontii</name>
    <dbReference type="NCBI Taxonomy" id="48467"/>
    <lineage>
        <taxon>Bacteria</taxon>
        <taxon>Pseudomonadati</taxon>
        <taxon>Verrucomicrobiota</taxon>
        <taxon>Verrucomicrobiia</taxon>
        <taxon>Verrucomicrobiales</taxon>
        <taxon>Verrucomicrobiaceae</taxon>
        <taxon>Prosthecobacter</taxon>
    </lineage>
</organism>
<dbReference type="STRING" id="48467.SAMN02745166_00213"/>
<name>A0A1T4WH00_9BACT</name>
<dbReference type="InterPro" id="IPR016920">
    <property type="entry name" value="UCP029477"/>
</dbReference>
<dbReference type="InterPro" id="IPR019052">
    <property type="entry name" value="DUF2383"/>
</dbReference>
<keyword evidence="3" id="KW-1185">Reference proteome</keyword>
<gene>
    <name evidence="2" type="ORF">SAMN02745166_00213</name>
</gene>
<dbReference type="InterPro" id="IPR011971">
    <property type="entry name" value="CHP02284"/>
</dbReference>
<dbReference type="InterPro" id="IPR012347">
    <property type="entry name" value="Ferritin-like"/>
</dbReference>
<protein>
    <recommendedName>
        <fullName evidence="1">DUF2383 domain-containing protein</fullName>
    </recommendedName>
</protein>
<dbReference type="RefSeq" id="WP_078811445.1">
    <property type="nucleotide sequence ID" value="NZ_FUYE01000001.1"/>
</dbReference>